<dbReference type="InterPro" id="IPR047524">
    <property type="entry name" value="XPF_nuclease_EME1_plant/arthr"/>
</dbReference>
<name>A0A8J5QV87_ZIZPA</name>
<keyword evidence="6" id="KW-0540">Nuclease</keyword>
<keyword evidence="8" id="KW-0255">Endonuclease</keyword>
<evidence type="ECO:0000256" key="20">
    <source>
        <dbReference type="ARBA" id="ARBA00059712"/>
    </source>
</evidence>
<keyword evidence="10" id="KW-0498">Mitosis</keyword>
<keyword evidence="5" id="KW-0132">Cell division</keyword>
<keyword evidence="7" id="KW-0479">Metal-binding</keyword>
<keyword evidence="17" id="KW-0539">Nucleus</keyword>
<evidence type="ECO:0000256" key="8">
    <source>
        <dbReference type="ARBA" id="ARBA00022759"/>
    </source>
</evidence>
<organism evidence="24 25">
    <name type="scientific">Zizania palustris</name>
    <name type="common">Northern wild rice</name>
    <dbReference type="NCBI Taxonomy" id="103762"/>
    <lineage>
        <taxon>Eukaryota</taxon>
        <taxon>Viridiplantae</taxon>
        <taxon>Streptophyta</taxon>
        <taxon>Embryophyta</taxon>
        <taxon>Tracheophyta</taxon>
        <taxon>Spermatophyta</taxon>
        <taxon>Magnoliopsida</taxon>
        <taxon>Liliopsida</taxon>
        <taxon>Poales</taxon>
        <taxon>Poaceae</taxon>
        <taxon>BOP clade</taxon>
        <taxon>Oryzoideae</taxon>
        <taxon>Oryzeae</taxon>
        <taxon>Zizaniinae</taxon>
        <taxon>Zizania</taxon>
    </lineage>
</organism>
<feature type="region of interest" description="Disordered" evidence="22">
    <location>
        <begin position="303"/>
        <end position="333"/>
    </location>
</feature>
<feature type="region of interest" description="Disordered" evidence="22">
    <location>
        <begin position="54"/>
        <end position="92"/>
    </location>
</feature>
<evidence type="ECO:0000256" key="21">
    <source>
        <dbReference type="ARBA" id="ARBA00066032"/>
    </source>
</evidence>
<evidence type="ECO:0000256" key="22">
    <source>
        <dbReference type="SAM" id="MobiDB-lite"/>
    </source>
</evidence>
<keyword evidence="13" id="KW-0460">Magnesium</keyword>
<evidence type="ECO:0000259" key="23">
    <source>
        <dbReference type="Pfam" id="PF02732"/>
    </source>
</evidence>
<comment type="caution">
    <text evidence="24">The sequence shown here is derived from an EMBL/GenBank/DDBJ whole genome shotgun (WGS) entry which is preliminary data.</text>
</comment>
<dbReference type="Proteomes" id="UP000729402">
    <property type="component" value="Unassembled WGS sequence"/>
</dbReference>
<comment type="cofactor">
    <cofactor evidence="2">
        <name>Mg(2+)</name>
        <dbReference type="ChEBI" id="CHEBI:18420"/>
    </cofactor>
</comment>
<evidence type="ECO:0000256" key="2">
    <source>
        <dbReference type="ARBA" id="ARBA00001946"/>
    </source>
</evidence>
<evidence type="ECO:0000256" key="16">
    <source>
        <dbReference type="ARBA" id="ARBA00023204"/>
    </source>
</evidence>
<dbReference type="Pfam" id="PF21292">
    <property type="entry name" value="EME1-MUS81_C"/>
    <property type="match status" value="1"/>
</dbReference>
<reference evidence="24" key="2">
    <citation type="submission" date="2021-02" db="EMBL/GenBank/DDBJ databases">
        <authorList>
            <person name="Kimball J.A."/>
            <person name="Haas M.W."/>
            <person name="Macchietto M."/>
            <person name="Kono T."/>
            <person name="Duquette J."/>
            <person name="Shao M."/>
        </authorList>
    </citation>
    <scope>NUCLEOTIDE SEQUENCE</scope>
    <source>
        <tissue evidence="24">Fresh leaf tissue</tissue>
    </source>
</reference>
<evidence type="ECO:0000256" key="15">
    <source>
        <dbReference type="ARBA" id="ARBA00023172"/>
    </source>
</evidence>
<dbReference type="GO" id="GO:0003677">
    <property type="term" value="F:DNA binding"/>
    <property type="evidence" value="ECO:0007669"/>
    <property type="project" value="InterPro"/>
</dbReference>
<feature type="region of interest" description="Disordered" evidence="22">
    <location>
        <begin position="1"/>
        <end position="20"/>
    </location>
</feature>
<dbReference type="GO" id="GO:0006310">
    <property type="term" value="P:DNA recombination"/>
    <property type="evidence" value="ECO:0007669"/>
    <property type="project" value="UniProtKB-KW"/>
</dbReference>
<dbReference type="AlphaFoldDB" id="A0A8J5QV87"/>
<dbReference type="CDD" id="cd20083">
    <property type="entry name" value="XPF_nuclease_EME"/>
    <property type="match status" value="1"/>
</dbReference>
<evidence type="ECO:0000256" key="3">
    <source>
        <dbReference type="ARBA" id="ARBA00004123"/>
    </source>
</evidence>
<dbReference type="GO" id="GO:0006281">
    <property type="term" value="P:DNA repair"/>
    <property type="evidence" value="ECO:0007669"/>
    <property type="project" value="UniProtKB-KW"/>
</dbReference>
<evidence type="ECO:0000256" key="1">
    <source>
        <dbReference type="ARBA" id="ARBA00001913"/>
    </source>
</evidence>
<dbReference type="GO" id="GO:0004519">
    <property type="term" value="F:endonuclease activity"/>
    <property type="evidence" value="ECO:0007669"/>
    <property type="project" value="UniProtKB-KW"/>
</dbReference>
<sequence>MASRGPVVEILDDDDDDDIAPAATPQALLKRSHSAVAAAAAACAVPDFLDAFSPSPPLPKRWQPASTVVLDDTPTPPKRRPSVAADRSGSVVGDTPRSLVPCSLVSRAVAVDNPSCDLPSPSHCGAANSATPGSAVPCSVGPDIVVPETPGFTSPRLADHPAVPGLPSTAKKFSGVSCPISLDSDDELDHTMYKEPLTKSLSNMAKSEHVVQLSIGSCSDKVDSATSIDQNQKDYSKLYCGRQSTLSACTANGTTSDNQPLCAHSPCEDSTLMVADHFTKKHCPQEGKKQQKKDNVLLIEEKKKKQQEDKRLKKEEKARLVEERKQSESKMQKEAMKAEQAEMKKLDKEKRKWESGKFASKCIVTEIDTSVIESGSVGGHLVQRFAEKGLSFRVKSNAIRGSILWRMETPNEFSQQQASASGVPYILFVFQAEEFCDLVSGGTFLEHVQKVRSQYPTFTICYVTNKLMSYIKKCEQSQYRNLPNSNSWKRPPVEEALCKLATHYVRVHSRQCADEAEVAEHVVGLTTSLANCKFRKPLTWLSVHANGLIVPKGCFDKDRIKKSTWLKSLVAIPKVSPAQAIAIQKKYPSMRALLNVYMDDNKSVHEKEHLLENLMLEGPLGDLVRRLGPACSKQVYRIFMAQNGAAKVDTDKRGG</sequence>
<dbReference type="GO" id="GO:0051321">
    <property type="term" value="P:meiotic cell cycle"/>
    <property type="evidence" value="ECO:0007669"/>
    <property type="project" value="UniProtKB-KW"/>
</dbReference>
<evidence type="ECO:0000256" key="10">
    <source>
        <dbReference type="ARBA" id="ARBA00022776"/>
    </source>
</evidence>
<keyword evidence="12" id="KW-0106">Calcium</keyword>
<keyword evidence="14" id="KW-0175">Coiled coil</keyword>
<evidence type="ECO:0000256" key="11">
    <source>
        <dbReference type="ARBA" id="ARBA00022801"/>
    </source>
</evidence>
<evidence type="ECO:0000313" key="24">
    <source>
        <dbReference type="EMBL" id="KAG8043730.1"/>
    </source>
</evidence>
<dbReference type="EMBL" id="JAAALK010000953">
    <property type="protein sequence ID" value="KAG8043730.1"/>
    <property type="molecule type" value="Genomic_DNA"/>
</dbReference>
<dbReference type="PANTHER" id="PTHR21077">
    <property type="entry name" value="EME1 PROTEIN"/>
    <property type="match status" value="1"/>
</dbReference>
<evidence type="ECO:0000256" key="12">
    <source>
        <dbReference type="ARBA" id="ARBA00022837"/>
    </source>
</evidence>
<evidence type="ECO:0000256" key="9">
    <source>
        <dbReference type="ARBA" id="ARBA00022763"/>
    </source>
</evidence>
<comment type="subcellular location">
    <subcellularLocation>
        <location evidence="3">Nucleus</location>
    </subcellularLocation>
</comment>
<dbReference type="GO" id="GO:0051301">
    <property type="term" value="P:cell division"/>
    <property type="evidence" value="ECO:0007669"/>
    <property type="project" value="UniProtKB-KW"/>
</dbReference>
<dbReference type="Pfam" id="PF02732">
    <property type="entry name" value="ERCC4"/>
    <property type="match status" value="1"/>
</dbReference>
<evidence type="ECO:0000256" key="19">
    <source>
        <dbReference type="ARBA" id="ARBA00023306"/>
    </source>
</evidence>
<keyword evidence="19" id="KW-0131">Cell cycle</keyword>
<feature type="compositionally biased region" description="Acidic residues" evidence="22">
    <location>
        <begin position="10"/>
        <end position="19"/>
    </location>
</feature>
<dbReference type="InterPro" id="IPR006166">
    <property type="entry name" value="ERCC4_domain"/>
</dbReference>
<evidence type="ECO:0000256" key="14">
    <source>
        <dbReference type="ARBA" id="ARBA00023054"/>
    </source>
</evidence>
<keyword evidence="9" id="KW-0227">DNA damage</keyword>
<dbReference type="GO" id="GO:0016787">
    <property type="term" value="F:hydrolase activity"/>
    <property type="evidence" value="ECO:0007669"/>
    <property type="project" value="UniProtKB-KW"/>
</dbReference>
<dbReference type="GO" id="GO:0005634">
    <property type="term" value="C:nucleus"/>
    <property type="evidence" value="ECO:0007669"/>
    <property type="project" value="UniProtKB-SubCell"/>
</dbReference>
<keyword evidence="11" id="KW-0378">Hydrolase</keyword>
<keyword evidence="15" id="KW-0233">DNA recombination</keyword>
<feature type="domain" description="ERCC4" evidence="23">
    <location>
        <begin position="367"/>
        <end position="523"/>
    </location>
</feature>
<evidence type="ECO:0000313" key="25">
    <source>
        <dbReference type="Proteomes" id="UP000729402"/>
    </source>
</evidence>
<evidence type="ECO:0000256" key="7">
    <source>
        <dbReference type="ARBA" id="ARBA00022723"/>
    </source>
</evidence>
<dbReference type="CDD" id="cd22265">
    <property type="entry name" value="UDM1_RNF168"/>
    <property type="match status" value="1"/>
</dbReference>
<dbReference type="InterPro" id="IPR033310">
    <property type="entry name" value="Mms4/EME1/EME2"/>
</dbReference>
<comment type="function">
    <text evidence="20">Interacts with MUS81 to form a DNA structure-specific endonuclease with substrate preference for branched DNA structures with a 5'-end at the branch nick. Typical substrates include 3'-flap structures, D-loops, replication forks, nicked Holliday junctions and also intact Holliday junctions with a reduced efficiency. May be required in mitosis for the processing of stalled or collapsed replication fork intermediates. Plays a role in DNA repair and in genotoxic stress-induced homologous recombination (HR) in somatic cells. Mediates a subset of meiotic recombination events that are insensitive to crossover interference.</text>
</comment>
<keyword evidence="18" id="KW-0469">Meiosis</keyword>
<evidence type="ECO:0000256" key="4">
    <source>
        <dbReference type="ARBA" id="ARBA00005313"/>
    </source>
</evidence>
<protein>
    <recommendedName>
        <fullName evidence="23">ERCC4 domain-containing protein</fullName>
    </recommendedName>
</protein>
<evidence type="ECO:0000256" key="18">
    <source>
        <dbReference type="ARBA" id="ARBA00023254"/>
    </source>
</evidence>
<accession>A0A8J5QV87</accession>
<dbReference type="GO" id="GO:0048476">
    <property type="term" value="C:Holliday junction resolvase complex"/>
    <property type="evidence" value="ECO:0007669"/>
    <property type="project" value="InterPro"/>
</dbReference>
<keyword evidence="25" id="KW-1185">Reference proteome</keyword>
<comment type="subunit">
    <text evidence="21">Forms a heterodimer with MUS81.</text>
</comment>
<evidence type="ECO:0000256" key="5">
    <source>
        <dbReference type="ARBA" id="ARBA00022618"/>
    </source>
</evidence>
<evidence type="ECO:0000256" key="13">
    <source>
        <dbReference type="ARBA" id="ARBA00022842"/>
    </source>
</evidence>
<reference evidence="24" key="1">
    <citation type="journal article" date="2021" name="bioRxiv">
        <title>Whole Genome Assembly and Annotation of Northern Wild Rice, Zizania palustris L., Supports a Whole Genome Duplication in the Zizania Genus.</title>
        <authorList>
            <person name="Haas M."/>
            <person name="Kono T."/>
            <person name="Macchietto M."/>
            <person name="Millas R."/>
            <person name="McGilp L."/>
            <person name="Shao M."/>
            <person name="Duquette J."/>
            <person name="Hirsch C.N."/>
            <person name="Kimball J."/>
        </authorList>
    </citation>
    <scope>NUCLEOTIDE SEQUENCE</scope>
    <source>
        <tissue evidence="24">Fresh leaf tissue</tissue>
    </source>
</reference>
<proteinExistence type="inferred from homology"/>
<evidence type="ECO:0000256" key="6">
    <source>
        <dbReference type="ARBA" id="ARBA00022722"/>
    </source>
</evidence>
<comment type="cofactor">
    <cofactor evidence="1">
        <name>Ca(2+)</name>
        <dbReference type="ChEBI" id="CHEBI:29108"/>
    </cofactor>
</comment>
<dbReference type="PANTHER" id="PTHR21077:SF5">
    <property type="entry name" value="CROSSOVER JUNCTION ENDONUCLEASE MMS4"/>
    <property type="match status" value="1"/>
</dbReference>
<comment type="similarity">
    <text evidence="4">Belongs to the EME1/MMS4 family.</text>
</comment>
<keyword evidence="16" id="KW-0234">DNA repair</keyword>
<evidence type="ECO:0000256" key="17">
    <source>
        <dbReference type="ARBA" id="ARBA00023242"/>
    </source>
</evidence>
<dbReference type="GO" id="GO:0046872">
    <property type="term" value="F:metal ion binding"/>
    <property type="evidence" value="ECO:0007669"/>
    <property type="project" value="UniProtKB-KW"/>
</dbReference>
<dbReference type="OrthoDB" id="343092at2759"/>
<dbReference type="FunFam" id="1.10.150.670:FF:000007">
    <property type="entry name" value="Crossover junction endonuclease EME1B"/>
    <property type="match status" value="1"/>
</dbReference>
<gene>
    <name evidence="24" type="ORF">GUJ93_ZPchr0458g22559</name>
</gene>